<evidence type="ECO:0000313" key="1">
    <source>
        <dbReference type="EMBL" id="PWN55301.1"/>
    </source>
</evidence>
<protein>
    <submittedName>
        <fullName evidence="1">Uncharacterized protein</fullName>
    </submittedName>
</protein>
<dbReference type="AlphaFoldDB" id="A0A383XRP7"/>
<dbReference type="PROSITE" id="PS51257">
    <property type="entry name" value="PROKAR_LIPOPROTEIN"/>
    <property type="match status" value="1"/>
</dbReference>
<reference evidence="1 2" key="1">
    <citation type="submission" date="2018-05" db="EMBL/GenBank/DDBJ databases">
        <title>Abyssibacter profundi OUC007T gen. nov., sp. nov, a marine bacterium isolated from seawater of the Mariana Trench.</title>
        <authorList>
            <person name="Zhou S."/>
        </authorList>
    </citation>
    <scope>NUCLEOTIDE SEQUENCE [LARGE SCALE GENOMIC DNA]</scope>
    <source>
        <strain evidence="1 2">OUC007</strain>
    </source>
</reference>
<accession>A0A383XRP7</accession>
<dbReference type="EMBL" id="QEQK01000011">
    <property type="protein sequence ID" value="PWN55301.1"/>
    <property type="molecule type" value="Genomic_DNA"/>
</dbReference>
<comment type="caution">
    <text evidence="1">The sequence shown here is derived from an EMBL/GenBank/DDBJ whole genome shotgun (WGS) entry which is preliminary data.</text>
</comment>
<sequence length="177" mass="18946">MSNRVRDGLLAVVVTLALAGCGHQEPPLSRMSELQMPPDDFAGVTHVEVYGNSDDLAGETGSEAVGAALQRLKIAGAAQYRYLSIEPAGTTFRVKVDLFTSEADAKEAFRGRHLPEALAMTESLPLGDDGFIVESIYAGVRSGRVTIEVRAVPPDARLRPFVTAYAAFLADIRAGKR</sequence>
<dbReference type="RefSeq" id="WP_109720844.1">
    <property type="nucleotide sequence ID" value="NZ_QEQK01000011.1"/>
</dbReference>
<name>A0A383XRP7_9GAMM</name>
<keyword evidence="2" id="KW-1185">Reference proteome</keyword>
<gene>
    <name evidence="1" type="ORF">DEH80_12500</name>
</gene>
<organism evidence="1 2">
    <name type="scientific">Abyssibacter profundi</name>
    <dbReference type="NCBI Taxonomy" id="2182787"/>
    <lineage>
        <taxon>Bacteria</taxon>
        <taxon>Pseudomonadati</taxon>
        <taxon>Pseudomonadota</taxon>
        <taxon>Gammaproteobacteria</taxon>
        <taxon>Chromatiales</taxon>
        <taxon>Oceanococcaceae</taxon>
        <taxon>Abyssibacter</taxon>
    </lineage>
</organism>
<proteinExistence type="predicted"/>
<dbReference type="Proteomes" id="UP000251800">
    <property type="component" value="Unassembled WGS sequence"/>
</dbReference>
<evidence type="ECO:0000313" key="2">
    <source>
        <dbReference type="Proteomes" id="UP000251800"/>
    </source>
</evidence>